<keyword evidence="1" id="KW-1133">Transmembrane helix</keyword>
<name>A0A3S4BD42_9MICO</name>
<evidence type="ECO:0000313" key="3">
    <source>
        <dbReference type="Proteomes" id="UP000288603"/>
    </source>
</evidence>
<dbReference type="PANTHER" id="PTHR34980">
    <property type="entry name" value="INNER MEMBRANE PROTEIN-RELATED-RELATED"/>
    <property type="match status" value="1"/>
</dbReference>
<protein>
    <submittedName>
        <fullName evidence="2">DUF805 domain-containing protein</fullName>
    </submittedName>
</protein>
<evidence type="ECO:0000313" key="2">
    <source>
        <dbReference type="EMBL" id="RWZ67847.1"/>
    </source>
</evidence>
<organism evidence="2 3">
    <name type="scientific">Labedella populi</name>
    <dbReference type="NCBI Taxonomy" id="2498850"/>
    <lineage>
        <taxon>Bacteria</taxon>
        <taxon>Bacillati</taxon>
        <taxon>Actinomycetota</taxon>
        <taxon>Actinomycetes</taxon>
        <taxon>Micrococcales</taxon>
        <taxon>Microbacteriaceae</taxon>
        <taxon>Labedella</taxon>
    </lineage>
</organism>
<dbReference type="EMBL" id="RZNC01000001">
    <property type="protein sequence ID" value="RWZ67847.1"/>
    <property type="molecule type" value="Genomic_DNA"/>
</dbReference>
<gene>
    <name evidence="2" type="ORF">ELQ92_00815</name>
</gene>
<dbReference type="GO" id="GO:0005886">
    <property type="term" value="C:plasma membrane"/>
    <property type="evidence" value="ECO:0007669"/>
    <property type="project" value="TreeGrafter"/>
</dbReference>
<feature type="transmembrane region" description="Helical" evidence="1">
    <location>
        <begin position="108"/>
        <end position="127"/>
    </location>
</feature>
<dbReference type="OrthoDB" id="9812349at2"/>
<evidence type="ECO:0000256" key="1">
    <source>
        <dbReference type="SAM" id="Phobius"/>
    </source>
</evidence>
<proteinExistence type="predicted"/>
<keyword evidence="3" id="KW-1185">Reference proteome</keyword>
<dbReference type="AlphaFoldDB" id="A0A3S4BD42"/>
<dbReference type="Pfam" id="PF05656">
    <property type="entry name" value="DUF805"/>
    <property type="match status" value="1"/>
</dbReference>
<dbReference type="Proteomes" id="UP000288603">
    <property type="component" value="Unassembled WGS sequence"/>
</dbReference>
<comment type="caution">
    <text evidence="2">The sequence shown here is derived from an EMBL/GenBank/DDBJ whole genome shotgun (WGS) entry which is preliminary data.</text>
</comment>
<keyword evidence="1" id="KW-0812">Transmembrane</keyword>
<accession>A0A3S4BD42</accession>
<reference evidence="2 3" key="1">
    <citation type="submission" date="2018-12" db="EMBL/GenBank/DDBJ databases">
        <authorList>
            <person name="Li F."/>
        </authorList>
    </citation>
    <scope>NUCLEOTIDE SEQUENCE [LARGE SCALE GENOMIC DNA]</scope>
    <source>
        <strain evidence="2 3">8H24J-4-2</strain>
    </source>
</reference>
<dbReference type="PANTHER" id="PTHR34980:SF2">
    <property type="entry name" value="INNER MEMBRANE PROTEIN YHAH-RELATED"/>
    <property type="match status" value="1"/>
</dbReference>
<keyword evidence="1" id="KW-0472">Membrane</keyword>
<dbReference type="InterPro" id="IPR008523">
    <property type="entry name" value="DUF805"/>
</dbReference>
<sequence>MRRVTAYTPPLDQPYYRAPFLPAIGRIFRKYATFSGRAGRAEFWWWYLVATAFPVVVRLAYGAATGDWEYPPSALPSTIIGLFSLATFIPTLAVTWRRLHDTNRTGAWWLFGFIPILGWIVLLVFTLQAPVPEGRRYDAPRYLNAG</sequence>
<feature type="transmembrane region" description="Helical" evidence="1">
    <location>
        <begin position="73"/>
        <end position="96"/>
    </location>
</feature>
<feature type="transmembrane region" description="Helical" evidence="1">
    <location>
        <begin position="43"/>
        <end position="61"/>
    </location>
</feature>